<dbReference type="RefSeq" id="WP_307503616.1">
    <property type="nucleotide sequence ID" value="NZ_BAAACE010000028.1"/>
</dbReference>
<dbReference type="Pfam" id="PF04229">
    <property type="entry name" value="GrpB"/>
    <property type="match status" value="1"/>
</dbReference>
<evidence type="ECO:0000313" key="1">
    <source>
        <dbReference type="EMBL" id="MDQ0555755.1"/>
    </source>
</evidence>
<evidence type="ECO:0000313" key="2">
    <source>
        <dbReference type="Proteomes" id="UP001232584"/>
    </source>
</evidence>
<organism evidence="1 2">
    <name type="scientific">Paraclostridium ghonii</name>
    <dbReference type="NCBI Taxonomy" id="29358"/>
    <lineage>
        <taxon>Bacteria</taxon>
        <taxon>Bacillati</taxon>
        <taxon>Bacillota</taxon>
        <taxon>Clostridia</taxon>
        <taxon>Peptostreptococcales</taxon>
        <taxon>Peptostreptococcaceae</taxon>
        <taxon>Paraclostridium</taxon>
    </lineage>
</organism>
<dbReference type="Proteomes" id="UP001232584">
    <property type="component" value="Unassembled WGS sequence"/>
</dbReference>
<dbReference type="PANTHER" id="PTHR34822">
    <property type="entry name" value="GRPB DOMAIN PROTEIN (AFU_ORTHOLOGUE AFUA_1G01530)"/>
    <property type="match status" value="1"/>
</dbReference>
<protein>
    <submittedName>
        <fullName evidence="1">GrpB-like predicted nucleotidyltransferase (UPF0157 family)</fullName>
    </submittedName>
</protein>
<sequence>MYKKSEVRIIEVLEYNPDWKAEFIKEAKDIYKIMGKEVVKVHHIGSTSIPGIDAKPVIDILVEVKNIENVDLYNESLKSLGYIAKGEYCIPNRRFFLKGIYKRTHHIHVFESGNSEIKRHINFRDYMIQHPEEAKQYAELKKELAKTFRYDIEGYCNGKDAFVKGIDKKAYEWAKLKDREM</sequence>
<dbReference type="SUPFAM" id="SSF81301">
    <property type="entry name" value="Nucleotidyltransferase"/>
    <property type="match status" value="1"/>
</dbReference>
<accession>A0ABU0MY29</accession>
<dbReference type="EMBL" id="JAUSWG010000003">
    <property type="protein sequence ID" value="MDQ0555755.1"/>
    <property type="molecule type" value="Genomic_DNA"/>
</dbReference>
<proteinExistence type="predicted"/>
<dbReference type="PANTHER" id="PTHR34822:SF1">
    <property type="entry name" value="GRPB FAMILY PROTEIN"/>
    <property type="match status" value="1"/>
</dbReference>
<reference evidence="1 2" key="1">
    <citation type="submission" date="2023-07" db="EMBL/GenBank/DDBJ databases">
        <title>Genomic Encyclopedia of Type Strains, Phase IV (KMG-IV): sequencing the most valuable type-strain genomes for metagenomic binning, comparative biology and taxonomic classification.</title>
        <authorList>
            <person name="Goeker M."/>
        </authorList>
    </citation>
    <scope>NUCLEOTIDE SEQUENCE [LARGE SCALE GENOMIC DNA]</scope>
    <source>
        <strain evidence="1 2">DSM 15049</strain>
    </source>
</reference>
<dbReference type="InterPro" id="IPR007344">
    <property type="entry name" value="GrpB/CoaE"/>
</dbReference>
<name>A0ABU0MY29_9FIRM</name>
<dbReference type="InterPro" id="IPR043519">
    <property type="entry name" value="NT_sf"/>
</dbReference>
<keyword evidence="2" id="KW-1185">Reference proteome</keyword>
<dbReference type="Gene3D" id="3.30.460.10">
    <property type="entry name" value="Beta Polymerase, domain 2"/>
    <property type="match status" value="1"/>
</dbReference>
<comment type="caution">
    <text evidence="1">The sequence shown here is derived from an EMBL/GenBank/DDBJ whole genome shotgun (WGS) entry which is preliminary data.</text>
</comment>
<gene>
    <name evidence="1" type="ORF">QOZ92_000868</name>
</gene>